<keyword evidence="5" id="KW-0167">Capsid protein</keyword>
<dbReference type="KEGG" id="vg:17829514"/>
<dbReference type="Gene3D" id="2.60.120.20">
    <property type="match status" value="2"/>
</dbReference>
<comment type="subcellular location">
    <subcellularLocation>
        <location evidence="2">Host cell junction</location>
        <location evidence="2">Host plasmodesma</location>
    </subcellularLocation>
    <subcellularLocation>
        <location evidence="1">Virion</location>
    </subcellularLocation>
</comment>
<evidence type="ECO:0000256" key="11">
    <source>
        <dbReference type="SAM" id="MobiDB-lite"/>
    </source>
</evidence>
<evidence type="ECO:0000256" key="3">
    <source>
        <dbReference type="ARBA" id="ARBA00022361"/>
    </source>
</evidence>
<keyword evidence="4" id="KW-0813">Transport</keyword>
<dbReference type="SUPFAM" id="SSF88633">
    <property type="entry name" value="Positive stranded ssRNA viruses"/>
    <property type="match status" value="3"/>
</dbReference>
<evidence type="ECO:0000256" key="7">
    <source>
        <dbReference type="ARBA" id="ARBA00023031"/>
    </source>
</evidence>
<dbReference type="Proteomes" id="UP000204389">
    <property type="component" value="Genome"/>
</dbReference>
<evidence type="ECO:0000256" key="5">
    <source>
        <dbReference type="ARBA" id="ARBA00022561"/>
    </source>
</evidence>
<evidence type="ECO:0000256" key="2">
    <source>
        <dbReference type="ARBA" id="ARBA00004621"/>
    </source>
</evidence>
<organism evidence="12 13">
    <name type="scientific">Lamium mild mosaic virus</name>
    <dbReference type="NCBI Taxonomy" id="1432135"/>
    <lineage>
        <taxon>Viruses</taxon>
        <taxon>Riboviria</taxon>
        <taxon>Orthornavirae</taxon>
        <taxon>Pisuviricota</taxon>
        <taxon>Pisoniviricetes</taxon>
        <taxon>Picornavirales</taxon>
        <taxon>Secoviridae</taxon>
        <taxon>Comovirinae</taxon>
        <taxon>Fabavirus</taxon>
        <taxon>Fabavirus lamii</taxon>
    </lineage>
</organism>
<evidence type="ECO:0000256" key="6">
    <source>
        <dbReference type="ARBA" id="ARBA00022844"/>
    </source>
</evidence>
<dbReference type="GO" id="GO:0044219">
    <property type="term" value="C:host cell plasmodesma"/>
    <property type="evidence" value="ECO:0007669"/>
    <property type="project" value="UniProtKB-SubCell"/>
</dbReference>
<keyword evidence="8" id="KW-1142">T=3 icosahedral capsid protein</keyword>
<keyword evidence="13" id="KW-1185">Reference proteome</keyword>
<keyword evidence="9" id="KW-1031">Host cell junction</keyword>
<evidence type="ECO:0000256" key="1">
    <source>
        <dbReference type="ARBA" id="ARBA00004328"/>
    </source>
</evidence>
<feature type="region of interest" description="Disordered" evidence="11">
    <location>
        <begin position="421"/>
        <end position="443"/>
    </location>
</feature>
<dbReference type="EMBL" id="KC595305">
    <property type="protein sequence ID" value="AHB38893.1"/>
    <property type="molecule type" value="Genomic_RNA"/>
</dbReference>
<keyword evidence="7" id="KW-0916">Viral movement protein</keyword>
<dbReference type="RefSeq" id="YP_008877635.1">
    <property type="nucleotide sequence ID" value="NC_023017.1"/>
</dbReference>
<dbReference type="GO" id="GO:0046740">
    <property type="term" value="P:transport of virus in host, cell to cell"/>
    <property type="evidence" value="ECO:0007669"/>
    <property type="project" value="UniProtKB-KW"/>
</dbReference>
<evidence type="ECO:0000313" key="13">
    <source>
        <dbReference type="Proteomes" id="UP000204389"/>
    </source>
</evidence>
<dbReference type="GO" id="GO:0005198">
    <property type="term" value="F:structural molecule activity"/>
    <property type="evidence" value="ECO:0007669"/>
    <property type="project" value="InterPro"/>
</dbReference>
<evidence type="ECO:0000256" key="4">
    <source>
        <dbReference type="ARBA" id="ARBA00022448"/>
    </source>
</evidence>
<dbReference type="Pfam" id="PF02247">
    <property type="entry name" value="Como_LCP"/>
    <property type="match status" value="1"/>
</dbReference>
<protein>
    <recommendedName>
        <fullName evidence="3">RNA2 polyprotein</fullName>
    </recommendedName>
    <alternativeName>
        <fullName evidence="10">Genome polyprotein M</fullName>
    </alternativeName>
</protein>
<dbReference type="Pfam" id="PF02248">
    <property type="entry name" value="Como_SCP"/>
    <property type="match status" value="1"/>
</dbReference>
<dbReference type="GO" id="GO:0039617">
    <property type="term" value="C:T=3 icosahedral viral capsid"/>
    <property type="evidence" value="ECO:0007669"/>
    <property type="project" value="UniProtKB-KW"/>
</dbReference>
<evidence type="ECO:0000313" key="12">
    <source>
        <dbReference type="EMBL" id="AHB38893.1"/>
    </source>
</evidence>
<accession>V5RP62</accession>
<keyword evidence="6" id="KW-0946">Virion</keyword>
<sequence length="1096" mass="123236">MHLLALWFYFISVLACSYTLIWKYCVVPILQTHIDNFRVEESKHAFYFRQRLWVPYWKKVYITLFSLQYHTDWEAYDKFHAQVEEAIARVVEEKKREKMSQQSKAQDYTATESAPITPGHTLPKDLLLAKAQAYRTATAGNESVLPQVSDLYQAHFLKRALGKFHEDMPTYVRTGELVVGKVYGDGTGILEVPVVPHNTEQIVDYRLKEKERKKGQQVMVAAVEIQADGFASNSSTTTMAAALFDKRHSLVANSFKGSFASAASGVPTHVVFYPSLRIAPGDDPNEVLTLSTVSRDTDFDDNYTLAEFTARTVYVKARGPDKIKETKNLIFSSNLDRVKAHQFADETRCVVSTPRVNPAVDLTNYKMPTPFGNLVRTEGIYSADGSILFPKARQGHNPEIVLNYTGPVGKSRVNAKKREEVNWQKTSRSKTHDFSESEDDMDSYEGQAATANSSTRRTIPLNILHTELCQSLLDSEEEQDDCDAHSANQEQIAFGQALMEQEVLEVEVINKPLLDMPETMRLLTSGFGSLPLNCVQGHKVVTVYLNKLGSLAGVHTQLLQMYARIPGSIRLRFHCELPPTCGIGLCAAYVEGNENASLGTVVGRLIGPQQKRWNPALESVIDFEFKPFSCVDYWNMHMLGNATLAPAVTVLCLSGWLGSPKVAPNFSYALYFEPTSSIPKQIATMEHVPSSMMRKEIGTLRFEQGVRKCYAFEANIGKCQVEGKVVTRNFASIYCGLFQYIETDIILDILLMSSPMLGATFTIAYVSGNHLNSVINQQHLDSLPHVTFTFKKSLTSVLSLRFPKEIFPSYLPLDQWNLSVPGVQDSAGYFVLFQRDLVTSQQEGALGMRISMRCGANMQFHGLSAGYPAVDSRNGKTRDKKKKPLPQVREIVQRQKGQGPQIPLGDVFMYHQMASWEYKKHKYPGERTKLQLLTVNLKLRLDGTRNSEDLTILHSPVTNFLQGCAWIRGTIYWKVEIQASSDFRASDRCASNSIFIHENSLKSNTSHTAVSTTPNSTHEFSRRIVGPVGGFKPMAWHIGGDKKFYKMNIRLGNVHEVESVRLFCRFGSDMEFGGQQKATYYTLAEEVEVFKEIELK</sequence>
<dbReference type="InterPro" id="IPR029053">
    <property type="entry name" value="Viral_coat"/>
</dbReference>
<evidence type="ECO:0000256" key="9">
    <source>
        <dbReference type="ARBA" id="ARBA00023081"/>
    </source>
</evidence>
<reference evidence="12 13" key="1">
    <citation type="journal article" date="2013" name="Arch. Virol.">
        <title>The complete genome sequence of Lamium mild mosaic virus, a member of the genus Fabavirus.</title>
        <authorList>
            <person name="Rangel E.A."/>
            <person name="Ferriol I."/>
            <person name="Panno S."/>
            <person name="Davino S."/>
            <person name="Olmos A."/>
            <person name="Rubio L."/>
        </authorList>
    </citation>
    <scope>NUCLEOTIDE SEQUENCE [LARGE SCALE GENOMIC DNA]</scope>
    <source>
        <strain evidence="12">DSMZ PV-0454</strain>
    </source>
</reference>
<dbReference type="InterPro" id="IPR003181">
    <property type="entry name" value="Como_LCP"/>
</dbReference>
<name>V5RP62_9SECO</name>
<evidence type="ECO:0000256" key="10">
    <source>
        <dbReference type="ARBA" id="ARBA00032125"/>
    </source>
</evidence>
<proteinExistence type="predicted"/>
<dbReference type="GeneID" id="17829514"/>
<evidence type="ECO:0000256" key="8">
    <source>
        <dbReference type="ARBA" id="ARBA00023060"/>
    </source>
</evidence>
<dbReference type="InterPro" id="IPR003182">
    <property type="entry name" value="RNA2_polyprotein"/>
</dbReference>